<dbReference type="PROSITE" id="PS51257">
    <property type="entry name" value="PROKAR_LIPOPROTEIN"/>
    <property type="match status" value="1"/>
</dbReference>
<dbReference type="SUPFAM" id="SSF53649">
    <property type="entry name" value="Alkaline phosphatase-like"/>
    <property type="match status" value="1"/>
</dbReference>
<dbReference type="InterPro" id="IPR017850">
    <property type="entry name" value="Alkaline_phosphatase_core_sf"/>
</dbReference>
<dbReference type="Gene3D" id="3.40.720.10">
    <property type="entry name" value="Alkaline Phosphatase, subunit A"/>
    <property type="match status" value="1"/>
</dbReference>
<dbReference type="Pfam" id="PF04185">
    <property type="entry name" value="Phosphoesterase"/>
    <property type="match status" value="1"/>
</dbReference>
<evidence type="ECO:0000313" key="4">
    <source>
        <dbReference type="EMBL" id="GAA4617283.1"/>
    </source>
</evidence>
<evidence type="ECO:0000256" key="3">
    <source>
        <dbReference type="SAM" id="SignalP"/>
    </source>
</evidence>
<dbReference type="Proteomes" id="UP001500212">
    <property type="component" value="Unassembled WGS sequence"/>
</dbReference>
<dbReference type="PANTHER" id="PTHR31956:SF1">
    <property type="entry name" value="NON-SPECIFIC PHOSPHOLIPASE C1"/>
    <property type="match status" value="1"/>
</dbReference>
<accession>A0ABP8TVN4</accession>
<reference evidence="5" key="1">
    <citation type="journal article" date="2019" name="Int. J. Syst. Evol. Microbiol.">
        <title>The Global Catalogue of Microorganisms (GCM) 10K type strain sequencing project: providing services to taxonomists for standard genome sequencing and annotation.</title>
        <authorList>
            <consortium name="The Broad Institute Genomics Platform"/>
            <consortium name="The Broad Institute Genome Sequencing Center for Infectious Disease"/>
            <person name="Wu L."/>
            <person name="Ma J."/>
        </authorList>
    </citation>
    <scope>NUCLEOTIDE SEQUENCE [LARGE SCALE GENOMIC DNA]</scope>
    <source>
        <strain evidence="5">JCM 17938</strain>
    </source>
</reference>
<keyword evidence="3" id="KW-0732">Signal</keyword>
<evidence type="ECO:0000256" key="2">
    <source>
        <dbReference type="ARBA" id="ARBA00023026"/>
    </source>
</evidence>
<keyword evidence="1" id="KW-0378">Hydrolase</keyword>
<protein>
    <submittedName>
        <fullName evidence="4">Alkaline phosphatase family protein</fullName>
    </submittedName>
</protein>
<comment type="caution">
    <text evidence="4">The sequence shown here is derived from an EMBL/GenBank/DDBJ whole genome shotgun (WGS) entry which is preliminary data.</text>
</comment>
<dbReference type="EMBL" id="BAABHJ010000039">
    <property type="protein sequence ID" value="GAA4617283.1"/>
    <property type="molecule type" value="Genomic_DNA"/>
</dbReference>
<feature type="chain" id="PRO_5045392981" evidence="3">
    <location>
        <begin position="24"/>
        <end position="295"/>
    </location>
</feature>
<keyword evidence="2" id="KW-0843">Virulence</keyword>
<proteinExistence type="predicted"/>
<dbReference type="InterPro" id="IPR007312">
    <property type="entry name" value="Phosphoesterase"/>
</dbReference>
<dbReference type="PANTHER" id="PTHR31956">
    <property type="entry name" value="NON-SPECIFIC PHOSPHOLIPASE C4-RELATED"/>
    <property type="match status" value="1"/>
</dbReference>
<organism evidence="4 5">
    <name type="scientific">Actinoallomurus liliacearum</name>
    <dbReference type="NCBI Taxonomy" id="1080073"/>
    <lineage>
        <taxon>Bacteria</taxon>
        <taxon>Bacillati</taxon>
        <taxon>Actinomycetota</taxon>
        <taxon>Actinomycetes</taxon>
        <taxon>Streptosporangiales</taxon>
        <taxon>Thermomonosporaceae</taxon>
        <taxon>Actinoallomurus</taxon>
    </lineage>
</organism>
<gene>
    <name evidence="4" type="ORF">GCM10023195_77090</name>
</gene>
<sequence>MKERRVRHALLLTAMALAGCLTAACGKGGSAPAAGPRPTAPSVPRIGHVVVVVLENKSDRQIIGARDAPYLTSLARGGARFTNSYAIRHPSQPNYLALFSGSTQGLTDDSCPHSYTAPNLASELSAAGLTFAGFAEELPPFDRAACVTGRYARKHVPWADFPDLPDAMSRSFADFPSDYAALPTVSFVIPDMCDDMHNCPVKTGDAWVRDNLDGYVRWARTHDSLLIVTFDENDSSPGNKIATIFAGASVKPGAYPEKIDHYSVLRTVEDAYGLSHAGTSASRAPITDVWTTGRG</sequence>
<evidence type="ECO:0000313" key="5">
    <source>
        <dbReference type="Proteomes" id="UP001500212"/>
    </source>
</evidence>
<name>A0ABP8TVN4_9ACTN</name>
<keyword evidence="5" id="KW-1185">Reference proteome</keyword>
<dbReference type="RefSeq" id="WP_345365519.1">
    <property type="nucleotide sequence ID" value="NZ_BAABHJ010000039.1"/>
</dbReference>
<evidence type="ECO:0000256" key="1">
    <source>
        <dbReference type="ARBA" id="ARBA00022801"/>
    </source>
</evidence>
<feature type="signal peptide" evidence="3">
    <location>
        <begin position="1"/>
        <end position="23"/>
    </location>
</feature>